<dbReference type="KEGG" id="vg:77950912"/>
<evidence type="ECO:0000256" key="1">
    <source>
        <dbReference type="SAM" id="MobiDB-lite"/>
    </source>
</evidence>
<gene>
    <name evidence="2" type="primary">1</name>
    <name evidence="2" type="ORF">SEA_COEUR_1</name>
</gene>
<evidence type="ECO:0000313" key="2">
    <source>
        <dbReference type="EMBL" id="QDF17419.1"/>
    </source>
</evidence>
<name>A0A4Y6EPQ4_9CAUD</name>
<keyword evidence="3" id="KW-1185">Reference proteome</keyword>
<dbReference type="GeneID" id="77950912"/>
<dbReference type="EMBL" id="MK801723">
    <property type="protein sequence ID" value="QDF17419.1"/>
    <property type="molecule type" value="Genomic_DNA"/>
</dbReference>
<dbReference type="RefSeq" id="YP_010674572.1">
    <property type="nucleotide sequence ID" value="NC_070994.1"/>
</dbReference>
<sequence>MVTMPRPDPREPGAGQESLFEPTENAAQRRAGQLLRGRHSVAMDKAIAAARDAEVLGDIDAGLATVLRAGAWALDSMETSGHHYGPAKLVPAITEALRDAHMTPESRVTDTDTAIADLLRDLAAAEADDPDYQGHPEDGNAPVSDTSE</sequence>
<proteinExistence type="predicted"/>
<feature type="region of interest" description="Disordered" evidence="1">
    <location>
        <begin position="1"/>
        <end position="32"/>
    </location>
</feature>
<reference evidence="2 3" key="1">
    <citation type="submission" date="2019-04" db="EMBL/GenBank/DDBJ databases">
        <authorList>
            <person name="Alwine J.A."/>
            <person name="Grubb S.R."/>
            <person name="Haszto C.S."/>
            <person name="Molleti L.S."/>
            <person name="Simms M.O."/>
            <person name="Butela K.A."/>
            <person name="Garlena R.A."/>
            <person name="Russell D.A."/>
            <person name="Pope W.H."/>
            <person name="Jacobs-Sera D."/>
            <person name="Hatfull G.F."/>
        </authorList>
    </citation>
    <scope>NUCLEOTIDE SEQUENCE [LARGE SCALE GENOMIC DNA]</scope>
</reference>
<protein>
    <submittedName>
        <fullName evidence="2">Terminase small subunit</fullName>
    </submittedName>
</protein>
<organism evidence="2 3">
    <name type="scientific">Gordonia phage Coeur</name>
    <dbReference type="NCBI Taxonomy" id="2571246"/>
    <lineage>
        <taxon>Viruses</taxon>
        <taxon>Duplodnaviria</taxon>
        <taxon>Heunggongvirae</taxon>
        <taxon>Uroviricota</taxon>
        <taxon>Caudoviricetes</taxon>
        <taxon>Coeurvirus</taxon>
        <taxon>Coeurvirus coeur</taxon>
    </lineage>
</organism>
<accession>A0A4Y6EPQ4</accession>
<evidence type="ECO:0000313" key="3">
    <source>
        <dbReference type="Proteomes" id="UP000318668"/>
    </source>
</evidence>
<dbReference type="Proteomes" id="UP000318668">
    <property type="component" value="Segment"/>
</dbReference>
<feature type="region of interest" description="Disordered" evidence="1">
    <location>
        <begin position="125"/>
        <end position="148"/>
    </location>
</feature>